<reference evidence="4" key="1">
    <citation type="submission" date="2020-10" db="EMBL/GenBank/DDBJ databases">
        <title>Taxonomic study of unclassified bacteria belonging to the class Ktedonobacteria.</title>
        <authorList>
            <person name="Yabe S."/>
            <person name="Wang C.M."/>
            <person name="Zheng Y."/>
            <person name="Sakai Y."/>
            <person name="Cavaletti L."/>
            <person name="Monciardini P."/>
            <person name="Donadio S."/>
        </authorList>
    </citation>
    <scope>NUCLEOTIDE SEQUENCE</scope>
    <source>
        <strain evidence="4">ID150040</strain>
    </source>
</reference>
<dbReference type="PANTHER" id="PTHR34580">
    <property type="match status" value="1"/>
</dbReference>
<evidence type="ECO:0000313" key="4">
    <source>
        <dbReference type="EMBL" id="GHO94415.1"/>
    </source>
</evidence>
<keyword evidence="5" id="KW-1185">Reference proteome</keyword>
<dbReference type="InterPro" id="IPR026881">
    <property type="entry name" value="WYL_dom"/>
</dbReference>
<feature type="domain" description="Helix-turn-helix type 11" evidence="1">
    <location>
        <begin position="7"/>
        <end position="62"/>
    </location>
</feature>
<dbReference type="Pfam" id="PF08279">
    <property type="entry name" value="HTH_11"/>
    <property type="match status" value="1"/>
</dbReference>
<proteinExistence type="predicted"/>
<protein>
    <submittedName>
        <fullName evidence="4">Transcriptional regulator</fullName>
    </submittedName>
</protein>
<dbReference type="InterPro" id="IPR013196">
    <property type="entry name" value="HTH_11"/>
</dbReference>
<dbReference type="SUPFAM" id="SSF46785">
    <property type="entry name" value="Winged helix' DNA-binding domain"/>
    <property type="match status" value="1"/>
</dbReference>
<dbReference type="InterPro" id="IPR036388">
    <property type="entry name" value="WH-like_DNA-bd_sf"/>
</dbReference>
<dbReference type="Pfam" id="PF25583">
    <property type="entry name" value="WCX"/>
    <property type="match status" value="1"/>
</dbReference>
<feature type="domain" description="WYL" evidence="2">
    <location>
        <begin position="145"/>
        <end position="208"/>
    </location>
</feature>
<dbReference type="RefSeq" id="WP_220205156.1">
    <property type="nucleotide sequence ID" value="NZ_BNJK01000001.1"/>
</dbReference>
<evidence type="ECO:0000259" key="3">
    <source>
        <dbReference type="Pfam" id="PF25583"/>
    </source>
</evidence>
<name>A0A8J3IL11_9CHLR</name>
<sequence>MYSPVTRLLTALDLLQSRPSITAAQLAERLEVNGRSARRYIAMLQDLGIPIEAERGRYGGYRLRPGYKLPPLMWTEEEALAVTLGLRAAQQLGLAQTLPTVESALAKVERVLPTALRERVQAVQEMVVLDVGEPIASAHTEHVVLLSMAAYRGLRTTMLYQAKAGEQTERLFDCYGLVYHEGRWYAIGYCHLRQSLRVFRLDRIERVQLHEERFTRPAHFDCLAYAVQSFLTMPSRWLVEAVLETTMDQLDRRAIPPGFASLEEIEGGLLFRAYDDDLEHVARFLVHLGCSFRVVQPPELLDVLQHLAEGLLRSVEQARSNMAGATACPRPGVQNGN</sequence>
<dbReference type="InterPro" id="IPR028349">
    <property type="entry name" value="PafC-like"/>
</dbReference>
<dbReference type="Pfam" id="PF13280">
    <property type="entry name" value="WYL"/>
    <property type="match status" value="1"/>
</dbReference>
<dbReference type="Proteomes" id="UP000597444">
    <property type="component" value="Unassembled WGS sequence"/>
</dbReference>
<dbReference type="InterPro" id="IPR036390">
    <property type="entry name" value="WH_DNA-bd_sf"/>
</dbReference>
<dbReference type="PIRSF" id="PIRSF016838">
    <property type="entry name" value="PafC"/>
    <property type="match status" value="1"/>
</dbReference>
<dbReference type="PANTHER" id="PTHR34580:SF3">
    <property type="entry name" value="PROTEIN PAFB"/>
    <property type="match status" value="1"/>
</dbReference>
<dbReference type="Gene3D" id="1.10.10.10">
    <property type="entry name" value="Winged helix-like DNA-binding domain superfamily/Winged helix DNA-binding domain"/>
    <property type="match status" value="1"/>
</dbReference>
<gene>
    <name evidence="4" type="ORF">KSF_044630</name>
</gene>
<dbReference type="PROSITE" id="PS52050">
    <property type="entry name" value="WYL"/>
    <property type="match status" value="1"/>
</dbReference>
<accession>A0A8J3IL11</accession>
<feature type="domain" description="WCX" evidence="3">
    <location>
        <begin position="260"/>
        <end position="312"/>
    </location>
</feature>
<evidence type="ECO:0000313" key="5">
    <source>
        <dbReference type="Proteomes" id="UP000597444"/>
    </source>
</evidence>
<organism evidence="4 5">
    <name type="scientific">Reticulibacter mediterranei</name>
    <dbReference type="NCBI Taxonomy" id="2778369"/>
    <lineage>
        <taxon>Bacteria</taxon>
        <taxon>Bacillati</taxon>
        <taxon>Chloroflexota</taxon>
        <taxon>Ktedonobacteria</taxon>
        <taxon>Ktedonobacterales</taxon>
        <taxon>Reticulibacteraceae</taxon>
        <taxon>Reticulibacter</taxon>
    </lineage>
</organism>
<evidence type="ECO:0000259" key="2">
    <source>
        <dbReference type="Pfam" id="PF13280"/>
    </source>
</evidence>
<dbReference type="InterPro" id="IPR051534">
    <property type="entry name" value="CBASS_pafABC_assoc_protein"/>
</dbReference>
<dbReference type="AlphaFoldDB" id="A0A8J3IL11"/>
<dbReference type="InterPro" id="IPR057727">
    <property type="entry name" value="WCX_dom"/>
</dbReference>
<dbReference type="EMBL" id="BNJK01000001">
    <property type="protein sequence ID" value="GHO94415.1"/>
    <property type="molecule type" value="Genomic_DNA"/>
</dbReference>
<evidence type="ECO:0000259" key="1">
    <source>
        <dbReference type="Pfam" id="PF08279"/>
    </source>
</evidence>
<comment type="caution">
    <text evidence="4">The sequence shown here is derived from an EMBL/GenBank/DDBJ whole genome shotgun (WGS) entry which is preliminary data.</text>
</comment>